<dbReference type="EMBL" id="VXMH01000094">
    <property type="protein sequence ID" value="MYC96709.1"/>
    <property type="molecule type" value="Genomic_DNA"/>
</dbReference>
<organism evidence="1">
    <name type="scientific">Caldilineaceae bacterium SB0661_bin_32</name>
    <dbReference type="NCBI Taxonomy" id="2605255"/>
    <lineage>
        <taxon>Bacteria</taxon>
        <taxon>Bacillati</taxon>
        <taxon>Chloroflexota</taxon>
        <taxon>Caldilineae</taxon>
        <taxon>Caldilineales</taxon>
        <taxon>Caldilineaceae</taxon>
    </lineage>
</organism>
<sequence>MERHLGRGQDSRIPELAKVREIANTLHLRNRPYQGQIWDWPVYYEPELVEENALFELPDHDDGMKEEQRSHYSPASFTVGESGIWFFSLLWENGRDAAPVEFLDVVPFEETNFDATAPTAVAAS</sequence>
<dbReference type="AlphaFoldDB" id="A0A6B1DAW2"/>
<proteinExistence type="predicted"/>
<accession>A0A6B1DAW2</accession>
<reference evidence="1" key="1">
    <citation type="submission" date="2019-09" db="EMBL/GenBank/DDBJ databases">
        <title>Characterisation of the sponge microbiome using genome-centric metagenomics.</title>
        <authorList>
            <person name="Engelberts J.P."/>
            <person name="Robbins S.J."/>
            <person name="De Goeij J.M."/>
            <person name="Aranda M."/>
            <person name="Bell S.C."/>
            <person name="Webster N.S."/>
        </authorList>
    </citation>
    <scope>NUCLEOTIDE SEQUENCE</scope>
    <source>
        <strain evidence="1">SB0661_bin_32</strain>
    </source>
</reference>
<comment type="caution">
    <text evidence="1">The sequence shown here is derived from an EMBL/GenBank/DDBJ whole genome shotgun (WGS) entry which is preliminary data.</text>
</comment>
<gene>
    <name evidence="1" type="ORF">F4X14_17215</name>
</gene>
<evidence type="ECO:0000313" key="1">
    <source>
        <dbReference type="EMBL" id="MYC96709.1"/>
    </source>
</evidence>
<name>A0A6B1DAW2_9CHLR</name>
<protein>
    <submittedName>
        <fullName evidence="1">Uncharacterized protein</fullName>
    </submittedName>
</protein>